<feature type="chain" id="PRO_5020741657" evidence="1">
    <location>
        <begin position="32"/>
        <end position="303"/>
    </location>
</feature>
<sequence>MTPTARRGVRAGAAAAVAAAVTCAAVTAAHALWSLDAAVTVPAFQVGGVSFAAEPRDADDATTLRYSVDGGAVAVLVPGSTIAQVLGRTGNDLAPVIWSFDVTGWADGAAGLVYDVSVAAQVDAVGTTHDLSSGSGRDGTLLRYSTFKVYPASGSGGCSWVPQTAQPAAGQVPQNVYVVDGDAHLLQEPGARAGEGTTQVWCVAIAAIDRPDGLYANEVTATGTDAAKGTTRVSVDSWHAAVAFPSSQPPLGDYRNTVLAQGVADGTIARDADEWGAAVYPDPGSEPDVRITLDPAVIHPGQN</sequence>
<dbReference type="AlphaFoldDB" id="A0A4P6EPB8"/>
<dbReference type="KEGG" id="xyl:ET495_16910"/>
<dbReference type="OrthoDB" id="5047062at2"/>
<dbReference type="EMBL" id="CP035495">
    <property type="protein sequence ID" value="QAY64602.1"/>
    <property type="molecule type" value="Genomic_DNA"/>
</dbReference>
<gene>
    <name evidence="2" type="ORF">ET495_16910</name>
</gene>
<feature type="signal peptide" evidence="1">
    <location>
        <begin position="1"/>
        <end position="31"/>
    </location>
</feature>
<protein>
    <submittedName>
        <fullName evidence="2">Uncharacterized protein</fullName>
    </submittedName>
</protein>
<evidence type="ECO:0000313" key="2">
    <source>
        <dbReference type="EMBL" id="QAY64602.1"/>
    </source>
</evidence>
<keyword evidence="3" id="KW-1185">Reference proteome</keyword>
<proteinExistence type="predicted"/>
<dbReference type="Proteomes" id="UP000291758">
    <property type="component" value="Chromosome"/>
</dbReference>
<keyword evidence="1" id="KW-0732">Signal</keyword>
<evidence type="ECO:0000256" key="1">
    <source>
        <dbReference type="SAM" id="SignalP"/>
    </source>
</evidence>
<organism evidence="2 3">
    <name type="scientific">Xylanimonas allomyrinae</name>
    <dbReference type="NCBI Taxonomy" id="2509459"/>
    <lineage>
        <taxon>Bacteria</taxon>
        <taxon>Bacillati</taxon>
        <taxon>Actinomycetota</taxon>
        <taxon>Actinomycetes</taxon>
        <taxon>Micrococcales</taxon>
        <taxon>Promicromonosporaceae</taxon>
        <taxon>Xylanimonas</taxon>
    </lineage>
</organism>
<dbReference type="InterPro" id="IPR006311">
    <property type="entry name" value="TAT_signal"/>
</dbReference>
<accession>A0A4P6EPB8</accession>
<dbReference type="PROSITE" id="PS51318">
    <property type="entry name" value="TAT"/>
    <property type="match status" value="1"/>
</dbReference>
<name>A0A4P6EPB8_9MICO</name>
<dbReference type="RefSeq" id="WP_129205744.1">
    <property type="nucleotide sequence ID" value="NZ_CP035495.1"/>
</dbReference>
<evidence type="ECO:0000313" key="3">
    <source>
        <dbReference type="Proteomes" id="UP000291758"/>
    </source>
</evidence>
<reference evidence="2 3" key="1">
    <citation type="submission" date="2019-01" db="EMBL/GenBank/DDBJ databases">
        <title>Genome sequencing of strain 2JSPR-7.</title>
        <authorList>
            <person name="Heo J."/>
            <person name="Kim S.-J."/>
            <person name="Kim J.-S."/>
            <person name="Hong S.-B."/>
            <person name="Kwon S.-W."/>
        </authorList>
    </citation>
    <scope>NUCLEOTIDE SEQUENCE [LARGE SCALE GENOMIC DNA]</scope>
    <source>
        <strain evidence="2 3">2JSPR-7</strain>
    </source>
</reference>